<evidence type="ECO:0000313" key="3">
    <source>
        <dbReference type="EMBL" id="ADU65428.1"/>
    </source>
</evidence>
<sequence length="191" mass="20709">MHTLQQPVTCELNIKNSRFLGRVEPVLSLEDGLQRLAALRQQHPGAAHVCHCLLVGGQVRMSDDGEPGGTAASPMLNVLQHKELDSVLATVVRYFGGVKLGAGGLVRAYTQAVSDALKGAVLERVRVLASATIELDFAHESLTRRMGEAQGIQMQFSYGQRVTVRLEGEQQELEHFLAALQEHTCGAVTVK</sequence>
<accession>E6W1H2</accession>
<dbReference type="InterPro" id="IPR001498">
    <property type="entry name" value="Impact_N"/>
</dbReference>
<dbReference type="Proteomes" id="UP000002572">
    <property type="component" value="Chromosome"/>
</dbReference>
<dbReference type="GO" id="GO:0005737">
    <property type="term" value="C:cytoplasm"/>
    <property type="evidence" value="ECO:0007669"/>
    <property type="project" value="TreeGrafter"/>
</dbReference>
<dbReference type="InParanoid" id="E6W1H2"/>
<feature type="domain" description="Impact N-terminal" evidence="2">
    <location>
        <begin position="15"/>
        <end position="117"/>
    </location>
</feature>
<dbReference type="InterPro" id="IPR036956">
    <property type="entry name" value="Impact_N_sf"/>
</dbReference>
<dbReference type="PANTHER" id="PTHR16301">
    <property type="entry name" value="IMPACT-RELATED"/>
    <property type="match status" value="1"/>
</dbReference>
<dbReference type="InterPro" id="IPR020568">
    <property type="entry name" value="Ribosomal_Su5_D2-typ_SF"/>
</dbReference>
<proteinExistence type="inferred from homology"/>
<dbReference type="SUPFAM" id="SSF54211">
    <property type="entry name" value="Ribosomal protein S5 domain 2-like"/>
    <property type="match status" value="1"/>
</dbReference>
<dbReference type="eggNOG" id="COG1739">
    <property type="taxonomic scope" value="Bacteria"/>
</dbReference>
<organism evidence="3 4">
    <name type="scientific">Desulfurispirillum indicum (strain ATCC BAA-1389 / DSM 22839 / S5)</name>
    <dbReference type="NCBI Taxonomy" id="653733"/>
    <lineage>
        <taxon>Bacteria</taxon>
        <taxon>Pseudomonadati</taxon>
        <taxon>Chrysiogenota</taxon>
        <taxon>Chrysiogenia</taxon>
        <taxon>Chrysiogenales</taxon>
        <taxon>Chrysiogenaceae</taxon>
        <taxon>Desulfurispirillum</taxon>
    </lineage>
</organism>
<reference evidence="3 4" key="1">
    <citation type="submission" date="2010-12" db="EMBL/GenBank/DDBJ databases">
        <title>Complete sequence of Desulfurispirillum indicum S5.</title>
        <authorList>
            <consortium name="US DOE Joint Genome Institute"/>
            <person name="Lucas S."/>
            <person name="Copeland A."/>
            <person name="Lapidus A."/>
            <person name="Cheng J.-F."/>
            <person name="Goodwin L."/>
            <person name="Pitluck S."/>
            <person name="Chertkov O."/>
            <person name="Held B."/>
            <person name="Detter J.C."/>
            <person name="Han C."/>
            <person name="Tapia R."/>
            <person name="Land M."/>
            <person name="Hauser L."/>
            <person name="Kyrpides N."/>
            <person name="Ivanova N."/>
            <person name="Mikhailova N."/>
            <person name="Haggblom M."/>
            <person name="Rauschenbach I."/>
            <person name="Bini E."/>
            <person name="Woyke T."/>
        </authorList>
    </citation>
    <scope>NUCLEOTIDE SEQUENCE [LARGE SCALE GENOMIC DNA]</scope>
    <source>
        <strain evidence="4">ATCC BAA-1389 / DSM 22839 / S5</strain>
    </source>
</reference>
<dbReference type="Gene3D" id="3.30.230.30">
    <property type="entry name" value="Impact, N-terminal domain"/>
    <property type="match status" value="1"/>
</dbReference>
<dbReference type="GO" id="GO:0006446">
    <property type="term" value="P:regulation of translational initiation"/>
    <property type="evidence" value="ECO:0007669"/>
    <property type="project" value="TreeGrafter"/>
</dbReference>
<dbReference type="RefSeq" id="WP_013505316.1">
    <property type="nucleotide sequence ID" value="NC_014836.1"/>
</dbReference>
<evidence type="ECO:0000313" key="4">
    <source>
        <dbReference type="Proteomes" id="UP000002572"/>
    </source>
</evidence>
<protein>
    <submittedName>
        <fullName evidence="3">Uncharacterized protein family UPF0029, Impact, N-terminal protein</fullName>
    </submittedName>
</protein>
<dbReference type="KEGG" id="din:Selin_0683"/>
<dbReference type="PANTHER" id="PTHR16301:SF20">
    <property type="entry name" value="IMPACT FAMILY MEMBER YIGZ"/>
    <property type="match status" value="1"/>
</dbReference>
<dbReference type="FunCoup" id="E6W1H2">
    <property type="interactions" value="53"/>
</dbReference>
<dbReference type="HOGENOM" id="CLU_083552_0_0_0"/>
<dbReference type="OrthoDB" id="9813771at2"/>
<gene>
    <name evidence="3" type="ordered locus">Selin_0683</name>
</gene>
<evidence type="ECO:0000259" key="2">
    <source>
        <dbReference type="Pfam" id="PF01205"/>
    </source>
</evidence>
<dbReference type="AlphaFoldDB" id="E6W1H2"/>
<dbReference type="Pfam" id="PF01205">
    <property type="entry name" value="Impact_N"/>
    <property type="match status" value="1"/>
</dbReference>
<dbReference type="InterPro" id="IPR023582">
    <property type="entry name" value="Impact"/>
</dbReference>
<dbReference type="STRING" id="653733.Selin_0683"/>
<name>E6W1H2_DESIS</name>
<comment type="similarity">
    <text evidence="1">Belongs to the IMPACT family.</text>
</comment>
<evidence type="ECO:0000256" key="1">
    <source>
        <dbReference type="ARBA" id="ARBA00007665"/>
    </source>
</evidence>
<dbReference type="EMBL" id="CP002432">
    <property type="protein sequence ID" value="ADU65428.1"/>
    <property type="molecule type" value="Genomic_DNA"/>
</dbReference>
<keyword evidence="4" id="KW-1185">Reference proteome</keyword>